<dbReference type="EMBL" id="HBUF01584986">
    <property type="protein sequence ID" value="CAG6771497.1"/>
    <property type="molecule type" value="Transcribed_RNA"/>
</dbReference>
<dbReference type="EMBL" id="HBUF01160690">
    <property type="protein sequence ID" value="CAG6650062.1"/>
    <property type="molecule type" value="Transcribed_RNA"/>
</dbReference>
<dbReference type="EMBL" id="HBUF01160689">
    <property type="protein sequence ID" value="CAG6650052.1"/>
    <property type="molecule type" value="Transcribed_RNA"/>
</dbReference>
<name>A0A8D9AUQ6_9HEMI</name>
<dbReference type="AlphaFoldDB" id="A0A8D9AUQ6"/>
<protein>
    <submittedName>
        <fullName evidence="1">Uncharacterized protein</fullName>
    </submittedName>
</protein>
<dbReference type="EMBL" id="HBUF01343029">
    <property type="protein sequence ID" value="CAG6706132.1"/>
    <property type="molecule type" value="Transcribed_RNA"/>
</dbReference>
<dbReference type="EMBL" id="HBUF01343033">
    <property type="protein sequence ID" value="CAG6706172.1"/>
    <property type="molecule type" value="Transcribed_RNA"/>
</dbReference>
<reference evidence="1" key="1">
    <citation type="submission" date="2021-05" db="EMBL/GenBank/DDBJ databases">
        <authorList>
            <person name="Alioto T."/>
            <person name="Alioto T."/>
            <person name="Gomez Garrido J."/>
        </authorList>
    </citation>
    <scope>NUCLEOTIDE SEQUENCE</scope>
</reference>
<dbReference type="EMBL" id="HBUF01343034">
    <property type="protein sequence ID" value="CAG6706182.1"/>
    <property type="molecule type" value="Transcribed_RNA"/>
</dbReference>
<dbReference type="EMBL" id="HBUF01160688">
    <property type="protein sequence ID" value="CAG6650043.1"/>
    <property type="molecule type" value="Transcribed_RNA"/>
</dbReference>
<organism evidence="1">
    <name type="scientific">Cacopsylla melanoneura</name>
    <dbReference type="NCBI Taxonomy" id="428564"/>
    <lineage>
        <taxon>Eukaryota</taxon>
        <taxon>Metazoa</taxon>
        <taxon>Ecdysozoa</taxon>
        <taxon>Arthropoda</taxon>
        <taxon>Hexapoda</taxon>
        <taxon>Insecta</taxon>
        <taxon>Pterygota</taxon>
        <taxon>Neoptera</taxon>
        <taxon>Paraneoptera</taxon>
        <taxon>Hemiptera</taxon>
        <taxon>Sternorrhyncha</taxon>
        <taxon>Psylloidea</taxon>
        <taxon>Psyllidae</taxon>
        <taxon>Psyllinae</taxon>
        <taxon>Cacopsylla</taxon>
    </lineage>
</organism>
<dbReference type="EMBL" id="HBUF01343031">
    <property type="protein sequence ID" value="CAG6706152.1"/>
    <property type="molecule type" value="Transcribed_RNA"/>
</dbReference>
<evidence type="ECO:0000313" key="1">
    <source>
        <dbReference type="EMBL" id="CAG6771497.1"/>
    </source>
</evidence>
<sequence length="127" mass="13239">MGNRLRMVSCSNWSGVGTVTVMGDWAESNGLSMENEATEGSSKLKAADDLSDVTLEMIGQKSGTSSSSSAVTFSSWSSHSGLSAFILLKMSVRILSLTLDVPGSSMCPPATLLGESAELATLPDEED</sequence>
<dbReference type="EMBL" id="HBUF01160691">
    <property type="protein sequence ID" value="CAG6650071.1"/>
    <property type="molecule type" value="Transcribed_RNA"/>
</dbReference>
<dbReference type="EMBL" id="HBUF01343032">
    <property type="protein sequence ID" value="CAG6706162.1"/>
    <property type="molecule type" value="Transcribed_RNA"/>
</dbReference>
<dbReference type="EMBL" id="HBUF01343030">
    <property type="protein sequence ID" value="CAG6706142.1"/>
    <property type="molecule type" value="Transcribed_RNA"/>
</dbReference>
<proteinExistence type="predicted"/>
<accession>A0A8D9AUQ6</accession>